<dbReference type="Gene3D" id="4.10.520.10">
    <property type="entry name" value="IHF-like DNA-binding proteins"/>
    <property type="match status" value="1"/>
</dbReference>
<dbReference type="OrthoDB" id="9799835at2"/>
<dbReference type="Proteomes" id="UP000244016">
    <property type="component" value="Unassembled WGS sequence"/>
</dbReference>
<dbReference type="RefSeq" id="WP_121444281.1">
    <property type="nucleotide sequence ID" value="NZ_RBIJ01000002.1"/>
</dbReference>
<dbReference type="GO" id="GO:0010467">
    <property type="term" value="P:gene expression"/>
    <property type="evidence" value="ECO:0007669"/>
    <property type="project" value="UniProtKB-ARBA"/>
</dbReference>
<evidence type="ECO:0000256" key="3">
    <source>
        <dbReference type="ARBA" id="ARBA00023125"/>
    </source>
</evidence>
<dbReference type="CDD" id="cd13831">
    <property type="entry name" value="HU"/>
    <property type="match status" value="1"/>
</dbReference>
<keyword evidence="8" id="KW-1185">Reference proteome</keyword>
<evidence type="ECO:0000313" key="8">
    <source>
        <dbReference type="Proteomes" id="UP000267019"/>
    </source>
</evidence>
<dbReference type="InterPro" id="IPR000119">
    <property type="entry name" value="Hist_DNA-bd"/>
</dbReference>
<dbReference type="Proteomes" id="UP000267019">
    <property type="component" value="Unassembled WGS sequence"/>
</dbReference>
<gene>
    <name evidence="5" type="ORF">BLITH_0133</name>
    <name evidence="6" type="ORF">C7438_1032</name>
</gene>
<dbReference type="GO" id="GO:0006270">
    <property type="term" value="P:DNA replication initiation"/>
    <property type="evidence" value="ECO:0007669"/>
    <property type="project" value="UniProtKB-ARBA"/>
</dbReference>
<protein>
    <submittedName>
        <fullName evidence="5">DNA-binding protein HBsu</fullName>
    </submittedName>
    <submittedName>
        <fullName evidence="6">DNA-binding protein HU-beta</fullName>
    </submittedName>
</protein>
<dbReference type="InterPro" id="IPR010992">
    <property type="entry name" value="IHF-like_DNA-bd_dom_sf"/>
</dbReference>
<dbReference type="AlphaFoldDB" id="A0A2T5G540"/>
<sequence length="94" mass="10460">MNKQDFVSALAERTRLTKKDVEAVVNAFFEEIAEALRRGEKVQFVGYGTFEVRKREARTGRNPQTGETISIAASMVPVFKPGSKLKEAVKEAAK</sequence>
<dbReference type="GO" id="GO:1990178">
    <property type="term" value="C:HU-DNA complex"/>
    <property type="evidence" value="ECO:0007669"/>
    <property type="project" value="UniProtKB-ARBA"/>
</dbReference>
<evidence type="ECO:0000313" key="6">
    <source>
        <dbReference type="EMBL" id="RKQ85627.1"/>
    </source>
</evidence>
<dbReference type="PANTHER" id="PTHR33175:SF3">
    <property type="entry name" value="DNA-BINDING PROTEIN HU-BETA"/>
    <property type="match status" value="1"/>
</dbReference>
<dbReference type="GO" id="GO:1990103">
    <property type="term" value="C:DnaA-HU complex"/>
    <property type="evidence" value="ECO:0007669"/>
    <property type="project" value="UniProtKB-ARBA"/>
</dbReference>
<dbReference type="EMBL" id="PEBW01000006">
    <property type="protein sequence ID" value="PTQ51307.1"/>
    <property type="molecule type" value="Genomic_DNA"/>
</dbReference>
<reference evidence="5 7" key="1">
    <citation type="submission" date="2017-08" db="EMBL/GenBank/DDBJ databases">
        <title>Burning lignite coal seam in the remote Altai Mountains harbors a hydrogen-driven thermophilic microbial community.</title>
        <authorList>
            <person name="Kadnikov V.V."/>
            <person name="Mardanov A.V."/>
            <person name="Ivasenko D."/>
            <person name="Beletsky A.V."/>
            <person name="Karnachuk O.V."/>
            <person name="Ravin N.V."/>
        </authorList>
    </citation>
    <scope>NUCLEOTIDE SEQUENCE [LARGE SCALE GENOMIC DNA]</scope>
    <source>
        <strain evidence="5">AL31</strain>
    </source>
</reference>
<evidence type="ECO:0000313" key="5">
    <source>
        <dbReference type="EMBL" id="PTQ51307.1"/>
    </source>
</evidence>
<evidence type="ECO:0000256" key="2">
    <source>
        <dbReference type="ARBA" id="ARBA00023067"/>
    </source>
</evidence>
<dbReference type="PANTHER" id="PTHR33175">
    <property type="entry name" value="DNA-BINDING PROTEIN HU"/>
    <property type="match status" value="1"/>
</dbReference>
<dbReference type="FunFam" id="4.10.520.10:FF:000001">
    <property type="entry name" value="DNA-binding protein HU"/>
    <property type="match status" value="1"/>
</dbReference>
<comment type="similarity">
    <text evidence="1 4">Belongs to the bacterial histone-like protein family.</text>
</comment>
<dbReference type="PRINTS" id="PR01727">
    <property type="entry name" value="DNABINDINGHU"/>
</dbReference>
<dbReference type="GO" id="GO:0005829">
    <property type="term" value="C:cytosol"/>
    <property type="evidence" value="ECO:0007669"/>
    <property type="project" value="TreeGrafter"/>
</dbReference>
<name>A0A2T5G540_9BACL</name>
<keyword evidence="2" id="KW-0226">DNA condensation</keyword>
<dbReference type="GO" id="GO:0003677">
    <property type="term" value="F:DNA binding"/>
    <property type="evidence" value="ECO:0007669"/>
    <property type="project" value="UniProtKB-KW"/>
</dbReference>
<dbReference type="EMBL" id="RBIJ01000002">
    <property type="protein sequence ID" value="RKQ85627.1"/>
    <property type="molecule type" value="Genomic_DNA"/>
</dbReference>
<proteinExistence type="inferred from homology"/>
<dbReference type="SUPFAM" id="SSF47729">
    <property type="entry name" value="IHF-like DNA-binding proteins"/>
    <property type="match status" value="1"/>
</dbReference>
<dbReference type="Pfam" id="PF00216">
    <property type="entry name" value="Bac_DNA_binding"/>
    <property type="match status" value="1"/>
</dbReference>
<dbReference type="GO" id="GO:0030527">
    <property type="term" value="F:structural constituent of chromatin"/>
    <property type="evidence" value="ECO:0007669"/>
    <property type="project" value="InterPro"/>
</dbReference>
<keyword evidence="3 5" id="KW-0238">DNA-binding</keyword>
<organism evidence="5 7">
    <name type="scientific">Brockia lithotrophica</name>
    <dbReference type="NCBI Taxonomy" id="933949"/>
    <lineage>
        <taxon>Bacteria</taxon>
        <taxon>Bacillati</taxon>
        <taxon>Bacillota</taxon>
        <taxon>Bacilli</taxon>
        <taxon>Bacillales</taxon>
        <taxon>Bacillales Family X. Incertae Sedis</taxon>
        <taxon>Brockia</taxon>
    </lineage>
</organism>
<accession>A0A2T5G540</accession>
<dbReference type="GO" id="GO:0042802">
    <property type="term" value="F:identical protein binding"/>
    <property type="evidence" value="ECO:0007669"/>
    <property type="project" value="UniProtKB-ARBA"/>
</dbReference>
<comment type="caution">
    <text evidence="5">The sequence shown here is derived from an EMBL/GenBank/DDBJ whole genome shotgun (WGS) entry which is preliminary data.</text>
</comment>
<evidence type="ECO:0000313" key="7">
    <source>
        <dbReference type="Proteomes" id="UP000244016"/>
    </source>
</evidence>
<evidence type="ECO:0000256" key="4">
    <source>
        <dbReference type="RuleBase" id="RU003939"/>
    </source>
</evidence>
<evidence type="ECO:0000256" key="1">
    <source>
        <dbReference type="ARBA" id="ARBA00010529"/>
    </source>
</evidence>
<reference evidence="6 8" key="2">
    <citation type="submission" date="2018-10" db="EMBL/GenBank/DDBJ databases">
        <title>Genomic Encyclopedia of Type Strains, Phase IV (KMG-IV): sequencing the most valuable type-strain genomes for metagenomic binning, comparative biology and taxonomic classification.</title>
        <authorList>
            <person name="Goeker M."/>
        </authorList>
    </citation>
    <scope>NUCLEOTIDE SEQUENCE [LARGE SCALE GENOMIC DNA]</scope>
    <source>
        <strain evidence="6 8">DSM 22653</strain>
    </source>
</reference>
<dbReference type="SMART" id="SM00411">
    <property type="entry name" value="BHL"/>
    <property type="match status" value="1"/>
</dbReference>
<dbReference type="GO" id="GO:0030261">
    <property type="term" value="P:chromosome condensation"/>
    <property type="evidence" value="ECO:0007669"/>
    <property type="project" value="UniProtKB-KW"/>
</dbReference>